<dbReference type="AlphaFoldDB" id="A0A9W7IDX7"/>
<dbReference type="SUPFAM" id="SSF56219">
    <property type="entry name" value="DNase I-like"/>
    <property type="match status" value="1"/>
</dbReference>
<dbReference type="Pfam" id="PF00078">
    <property type="entry name" value="RVT_1"/>
    <property type="match status" value="1"/>
</dbReference>
<dbReference type="OrthoDB" id="1000886at2759"/>
<protein>
    <recommendedName>
        <fullName evidence="1">Reverse transcriptase domain-containing protein</fullName>
    </recommendedName>
</protein>
<name>A0A9W7IDX7_HIBTR</name>
<dbReference type="InterPro" id="IPR000477">
    <property type="entry name" value="RT_dom"/>
</dbReference>
<dbReference type="EMBL" id="BSYR01000026">
    <property type="protein sequence ID" value="GMI95099.1"/>
    <property type="molecule type" value="Genomic_DNA"/>
</dbReference>
<accession>A0A9W7IDX7</accession>
<feature type="domain" description="Reverse transcriptase" evidence="1">
    <location>
        <begin position="317"/>
        <end position="537"/>
    </location>
</feature>
<dbReference type="Proteomes" id="UP001165190">
    <property type="component" value="Unassembled WGS sequence"/>
</dbReference>
<dbReference type="InterPro" id="IPR043502">
    <property type="entry name" value="DNA/RNA_pol_sf"/>
</dbReference>
<sequence>MNDFRQGLEDCNLSDIGYIGTWFTWEKGRFSSSNIRERLDRAVANDLWRDLFPNFELAHLPHSFSDHCPLLLKSDMAPNPVRQWHFKFEASWLMEDSCESEVRQLWSQASGTVPDHLKTLSEGLALWFQRIRREKNISKDDLHRKLAHLNSLFPSDEVIHETLDAKLALNMELDREELYWEQRARANWLAHGDRNTAFFHRFASQQRRINTIKSLASETGQVWSNQDGMEKVAIDYFKSLFSANPPVDMGPVLEGITPSILEEANLGLGRPFSMEDVWTAVKSMGPLKAVGPDGLGAVFYQRFWPIVGNDIGQFCLAVINGLESFEPINETHIVLIPKVCSPTSMTDFRPISLCNVLYKIISKMLVTRLQEVLHLCIDEAQSTFIPGRLITDNLTAAYEIIHSFQHRKHGRRGSFALKLDMSKAYDRVDWCFIQEVMGKMGFAESWISLIGRCISTVSYAIVVNEFVSSRFSPARGTRQGDPLSPLLFLICSEGLSALLRSALQRGALSGAKIARSAPVVSHLLFADDFNLWCSISQ</sequence>
<gene>
    <name evidence="2" type="ORF">HRI_003179200</name>
</gene>
<dbReference type="Gene3D" id="3.60.10.10">
    <property type="entry name" value="Endonuclease/exonuclease/phosphatase"/>
    <property type="match status" value="1"/>
</dbReference>
<reference evidence="2" key="1">
    <citation type="submission" date="2023-05" db="EMBL/GenBank/DDBJ databases">
        <title>Genome and transcriptome analyses reveal genes involved in the formation of fine ridges on petal epidermal cells in Hibiscus trionum.</title>
        <authorList>
            <person name="Koshimizu S."/>
            <person name="Masuda S."/>
            <person name="Ishii T."/>
            <person name="Shirasu K."/>
            <person name="Hoshino A."/>
            <person name="Arita M."/>
        </authorList>
    </citation>
    <scope>NUCLEOTIDE SEQUENCE</scope>
    <source>
        <strain evidence="2">Hamamatsu line</strain>
    </source>
</reference>
<comment type="caution">
    <text evidence="2">The sequence shown here is derived from an EMBL/GenBank/DDBJ whole genome shotgun (WGS) entry which is preliminary data.</text>
</comment>
<evidence type="ECO:0000313" key="3">
    <source>
        <dbReference type="Proteomes" id="UP001165190"/>
    </source>
</evidence>
<dbReference type="PANTHER" id="PTHR46890:SF48">
    <property type="entry name" value="RNA-DIRECTED DNA POLYMERASE"/>
    <property type="match status" value="1"/>
</dbReference>
<dbReference type="InterPro" id="IPR052343">
    <property type="entry name" value="Retrotransposon-Effector_Assoc"/>
</dbReference>
<dbReference type="InterPro" id="IPR036691">
    <property type="entry name" value="Endo/exonu/phosph_ase_sf"/>
</dbReference>
<dbReference type="PROSITE" id="PS50878">
    <property type="entry name" value="RT_POL"/>
    <property type="match status" value="1"/>
</dbReference>
<evidence type="ECO:0000259" key="1">
    <source>
        <dbReference type="PROSITE" id="PS50878"/>
    </source>
</evidence>
<keyword evidence="3" id="KW-1185">Reference proteome</keyword>
<organism evidence="2 3">
    <name type="scientific">Hibiscus trionum</name>
    <name type="common">Flower of an hour</name>
    <dbReference type="NCBI Taxonomy" id="183268"/>
    <lineage>
        <taxon>Eukaryota</taxon>
        <taxon>Viridiplantae</taxon>
        <taxon>Streptophyta</taxon>
        <taxon>Embryophyta</taxon>
        <taxon>Tracheophyta</taxon>
        <taxon>Spermatophyta</taxon>
        <taxon>Magnoliopsida</taxon>
        <taxon>eudicotyledons</taxon>
        <taxon>Gunneridae</taxon>
        <taxon>Pentapetalae</taxon>
        <taxon>rosids</taxon>
        <taxon>malvids</taxon>
        <taxon>Malvales</taxon>
        <taxon>Malvaceae</taxon>
        <taxon>Malvoideae</taxon>
        <taxon>Hibiscus</taxon>
    </lineage>
</organism>
<evidence type="ECO:0000313" key="2">
    <source>
        <dbReference type="EMBL" id="GMI95099.1"/>
    </source>
</evidence>
<proteinExistence type="predicted"/>
<dbReference type="PANTHER" id="PTHR46890">
    <property type="entry name" value="NON-LTR RETROLELEMENT REVERSE TRANSCRIPTASE-LIKE PROTEIN-RELATED"/>
    <property type="match status" value="1"/>
</dbReference>
<dbReference type="SUPFAM" id="SSF56672">
    <property type="entry name" value="DNA/RNA polymerases"/>
    <property type="match status" value="1"/>
</dbReference>
<dbReference type="CDD" id="cd01650">
    <property type="entry name" value="RT_nLTR_like"/>
    <property type="match status" value="1"/>
</dbReference>